<dbReference type="STRING" id="372326.A0A1V4JWC7"/>
<proteinExistence type="predicted"/>
<gene>
    <name evidence="1" type="ORF">AV530_016135</name>
</gene>
<dbReference type="EMBL" id="LSYS01005643">
    <property type="protein sequence ID" value="OPJ76454.1"/>
    <property type="molecule type" value="Genomic_DNA"/>
</dbReference>
<dbReference type="Proteomes" id="UP000190648">
    <property type="component" value="Unassembled WGS sequence"/>
</dbReference>
<protein>
    <submittedName>
        <fullName evidence="1">Uncharacterized protein</fullName>
    </submittedName>
</protein>
<keyword evidence="2" id="KW-1185">Reference proteome</keyword>
<organism evidence="1 2">
    <name type="scientific">Patagioenas fasciata monilis</name>
    <dbReference type="NCBI Taxonomy" id="372326"/>
    <lineage>
        <taxon>Eukaryota</taxon>
        <taxon>Metazoa</taxon>
        <taxon>Chordata</taxon>
        <taxon>Craniata</taxon>
        <taxon>Vertebrata</taxon>
        <taxon>Euteleostomi</taxon>
        <taxon>Archelosauria</taxon>
        <taxon>Archosauria</taxon>
        <taxon>Dinosauria</taxon>
        <taxon>Saurischia</taxon>
        <taxon>Theropoda</taxon>
        <taxon>Coelurosauria</taxon>
        <taxon>Aves</taxon>
        <taxon>Neognathae</taxon>
        <taxon>Neoaves</taxon>
        <taxon>Columbimorphae</taxon>
        <taxon>Columbiformes</taxon>
        <taxon>Columbidae</taxon>
        <taxon>Patagioenas</taxon>
    </lineage>
</organism>
<name>A0A1V4JWC7_PATFA</name>
<sequence length="71" mass="8123">MERQRLFGGRTGNDILLLYNLRKCYGGFSKKNIAVESISLGIPKGEILISNILRRRRLFLVANSKLEDIRS</sequence>
<dbReference type="OrthoDB" id="10255969at2759"/>
<evidence type="ECO:0000313" key="2">
    <source>
        <dbReference type="Proteomes" id="UP000190648"/>
    </source>
</evidence>
<reference evidence="1 2" key="1">
    <citation type="submission" date="2016-02" db="EMBL/GenBank/DDBJ databases">
        <title>Band-tailed pigeon sequencing and assembly.</title>
        <authorList>
            <person name="Soares A.E."/>
            <person name="Novak B.J."/>
            <person name="Rice E.S."/>
            <person name="O'Connell B."/>
            <person name="Chang D."/>
            <person name="Weber S."/>
            <person name="Shapiro B."/>
        </authorList>
    </citation>
    <scope>NUCLEOTIDE SEQUENCE [LARGE SCALE GENOMIC DNA]</scope>
    <source>
        <strain evidence="1">BTP2013</strain>
        <tissue evidence="1">Blood</tissue>
    </source>
</reference>
<dbReference type="AlphaFoldDB" id="A0A1V4JWC7"/>
<accession>A0A1V4JWC7</accession>
<comment type="caution">
    <text evidence="1">The sequence shown here is derived from an EMBL/GenBank/DDBJ whole genome shotgun (WGS) entry which is preliminary data.</text>
</comment>
<evidence type="ECO:0000313" key="1">
    <source>
        <dbReference type="EMBL" id="OPJ76454.1"/>
    </source>
</evidence>